<dbReference type="Proteomes" id="UP001054846">
    <property type="component" value="Chromosome"/>
</dbReference>
<gene>
    <name evidence="3" type="ORF">ISF26_06710</name>
</gene>
<proteinExistence type="inferred from homology"/>
<accession>A0ABY3PQK9</accession>
<dbReference type="InterPro" id="IPR006442">
    <property type="entry name" value="Antitoxin_Phd/YefM"/>
</dbReference>
<dbReference type="Pfam" id="PF02604">
    <property type="entry name" value="PhdYeFM_antitox"/>
    <property type="match status" value="1"/>
</dbReference>
<dbReference type="InterPro" id="IPR036165">
    <property type="entry name" value="YefM-like_sf"/>
</dbReference>
<name>A0ABY3PQK9_9CYAN</name>
<protein>
    <recommendedName>
        <fullName evidence="2">Antitoxin</fullName>
    </recommendedName>
</protein>
<dbReference type="EMBL" id="CP063845">
    <property type="protein sequence ID" value="UFP95907.1"/>
    <property type="molecule type" value="Genomic_DNA"/>
</dbReference>
<dbReference type="NCBIfam" id="TIGR01552">
    <property type="entry name" value="phd_fam"/>
    <property type="match status" value="1"/>
</dbReference>
<dbReference type="PANTHER" id="PTHR33713">
    <property type="entry name" value="ANTITOXIN YAFN-RELATED"/>
    <property type="match status" value="1"/>
</dbReference>
<dbReference type="InterPro" id="IPR051405">
    <property type="entry name" value="phD/YefM_antitoxin"/>
</dbReference>
<comment type="function">
    <text evidence="2">Antitoxin component of a type II toxin-antitoxin (TA) system.</text>
</comment>
<dbReference type="PANTHER" id="PTHR33713:SF6">
    <property type="entry name" value="ANTITOXIN YEFM"/>
    <property type="match status" value="1"/>
</dbReference>
<evidence type="ECO:0000313" key="4">
    <source>
        <dbReference type="Proteomes" id="UP001054846"/>
    </source>
</evidence>
<evidence type="ECO:0000256" key="1">
    <source>
        <dbReference type="ARBA" id="ARBA00009981"/>
    </source>
</evidence>
<organism evidence="3 4">
    <name type="scientific">Gloeobacter morelensis MG652769</name>
    <dbReference type="NCBI Taxonomy" id="2781736"/>
    <lineage>
        <taxon>Bacteria</taxon>
        <taxon>Bacillati</taxon>
        <taxon>Cyanobacteriota</taxon>
        <taxon>Cyanophyceae</taxon>
        <taxon>Gloeobacterales</taxon>
        <taxon>Gloeobacteraceae</taxon>
        <taxon>Gloeobacter</taxon>
        <taxon>Gloeobacter morelensis</taxon>
    </lineage>
</organism>
<sequence>MPDEYSIAEARDHLSSIVRTVESGKPVRLTRRGKPVVVLLSAKDYDQLCHREHHYWDALQTFLEAEKPDIEPEIFAGTRDETVGRPVVL</sequence>
<dbReference type="SUPFAM" id="SSF143120">
    <property type="entry name" value="YefM-like"/>
    <property type="match status" value="1"/>
</dbReference>
<dbReference type="Gene3D" id="3.40.1620.10">
    <property type="entry name" value="YefM-like domain"/>
    <property type="match status" value="1"/>
</dbReference>
<evidence type="ECO:0000313" key="3">
    <source>
        <dbReference type="EMBL" id="UFP95907.1"/>
    </source>
</evidence>
<reference evidence="3 4" key="1">
    <citation type="journal article" date="2021" name="Genome Biol. Evol.">
        <title>Complete Genome Sequencing of a Novel Gloeobacter Species from a Waterfall Cave in Mexico.</title>
        <authorList>
            <person name="Saw J.H."/>
            <person name="Cardona T."/>
            <person name="Montejano G."/>
        </authorList>
    </citation>
    <scope>NUCLEOTIDE SEQUENCE [LARGE SCALE GENOMIC DNA]</scope>
    <source>
        <strain evidence="3">MG652769</strain>
    </source>
</reference>
<dbReference type="RefSeq" id="WP_230843139.1">
    <property type="nucleotide sequence ID" value="NZ_CP063845.1"/>
</dbReference>
<comment type="similarity">
    <text evidence="1 2">Belongs to the phD/YefM antitoxin family.</text>
</comment>
<evidence type="ECO:0000256" key="2">
    <source>
        <dbReference type="RuleBase" id="RU362080"/>
    </source>
</evidence>
<keyword evidence="4" id="KW-1185">Reference proteome</keyword>